<comment type="caution">
    <text evidence="2">The sequence shown here is derived from an EMBL/GenBank/DDBJ whole genome shotgun (WGS) entry which is preliminary data.</text>
</comment>
<evidence type="ECO:0000313" key="3">
    <source>
        <dbReference type="Proteomes" id="UP000183809"/>
    </source>
</evidence>
<name>A0A1J9RYC5_9PEZI</name>
<organism evidence="2 3">
    <name type="scientific">Diplodia corticola</name>
    <dbReference type="NCBI Taxonomy" id="236234"/>
    <lineage>
        <taxon>Eukaryota</taxon>
        <taxon>Fungi</taxon>
        <taxon>Dikarya</taxon>
        <taxon>Ascomycota</taxon>
        <taxon>Pezizomycotina</taxon>
        <taxon>Dothideomycetes</taxon>
        <taxon>Dothideomycetes incertae sedis</taxon>
        <taxon>Botryosphaeriales</taxon>
        <taxon>Botryosphaeriaceae</taxon>
        <taxon>Diplodia</taxon>
    </lineage>
</organism>
<evidence type="ECO:0000313" key="2">
    <source>
        <dbReference type="EMBL" id="OJD32453.1"/>
    </source>
</evidence>
<dbReference type="STRING" id="236234.A0A1J9RYC5"/>
<evidence type="ECO:0000256" key="1">
    <source>
        <dbReference type="SAM" id="Phobius"/>
    </source>
</evidence>
<keyword evidence="1" id="KW-0472">Membrane</keyword>
<feature type="transmembrane region" description="Helical" evidence="1">
    <location>
        <begin position="81"/>
        <end position="109"/>
    </location>
</feature>
<keyword evidence="1" id="KW-1133">Transmembrane helix</keyword>
<keyword evidence="3" id="KW-1185">Reference proteome</keyword>
<keyword evidence="1" id="KW-0812">Transmembrane</keyword>
<gene>
    <name evidence="2" type="ORF">BKCO1_3800021</name>
</gene>
<accession>A0A1J9RYC5</accession>
<reference evidence="2 3" key="1">
    <citation type="submission" date="2016-10" db="EMBL/GenBank/DDBJ databases">
        <title>Proteomics and genomics reveal pathogen-plant mechanisms compatible with a hemibiotrophic lifestyle of Diplodia corticola.</title>
        <authorList>
            <person name="Fernandes I."/>
            <person name="De Jonge R."/>
            <person name="Van De Peer Y."/>
            <person name="Devreese B."/>
            <person name="Alves A."/>
            <person name="Esteves A.C."/>
        </authorList>
    </citation>
    <scope>NUCLEOTIDE SEQUENCE [LARGE SCALE GENOMIC DNA]</scope>
    <source>
        <strain evidence="2 3">CBS 112549</strain>
    </source>
</reference>
<feature type="transmembrane region" description="Helical" evidence="1">
    <location>
        <begin position="37"/>
        <end position="61"/>
    </location>
</feature>
<dbReference type="GeneID" id="31015490"/>
<dbReference type="OrthoDB" id="3692311at2759"/>
<dbReference type="AlphaFoldDB" id="A0A1J9RYC5"/>
<dbReference type="EMBL" id="MNUE01000038">
    <property type="protein sequence ID" value="OJD32453.1"/>
    <property type="molecule type" value="Genomic_DNA"/>
</dbReference>
<proteinExistence type="predicted"/>
<dbReference type="Proteomes" id="UP000183809">
    <property type="component" value="Unassembled WGS sequence"/>
</dbReference>
<dbReference type="RefSeq" id="XP_020128713.1">
    <property type="nucleotide sequence ID" value="XM_020275229.1"/>
</dbReference>
<sequence length="448" mass="49128">MSSPDPNSTCLSDPHERKLFPTEMSDRTLGLWNIGRVFGVIGGTILALIPLFFMVVAILAMSLSQKPTTIQPGPDLEHILILLPTLFPIAFAATMGHLISIFIVLLWLLSPAGGQSAIRLLTKEPIIATTTSTVRYLPIEVQSHLFLNGADDAFTSWGLYVPLFTMSLLTQKTQSQPRDTLGNVKIPALDTAHPSVEGEGWQDVDYSQEVQYTSLLGIPTTGIPAKGDVTFTMASRYWDVTCSQNIWVSNKTALPIDLNPNDTGWGETGSYFHLDEHSHHTSGAWMEGKMPMYFMTGAMQAWNASFANCTLEHIVVEASTKCESGACRVTAMRPGNQSAGSPLIDPLPLWTTLLYLPETFMYPRSSDIWTTASPLELWLMDPTTDLTVVTSDSSLFYNISKLPTEVLASRLRVVINAFWQSGNAASYIEGNLPENLDNFTSLSATLGV</sequence>
<protein>
    <submittedName>
        <fullName evidence="2">Uncharacterized protein</fullName>
    </submittedName>
</protein>